<protein>
    <submittedName>
        <fullName evidence="1">Uncharacterized protein</fullName>
    </submittedName>
</protein>
<evidence type="ECO:0000313" key="2">
    <source>
        <dbReference type="Proteomes" id="UP000003755"/>
    </source>
</evidence>
<sequence>MEFDEDLEDKYDYCYECSGYGDDYFMNDEGEYESYCPYCHNNPNRDDWDD</sequence>
<proteinExistence type="predicted"/>
<dbReference type="RefSeq" id="WP_003020807.1">
    <property type="nucleotide sequence ID" value="NZ_CP022413.2"/>
</dbReference>
<dbReference type="Proteomes" id="UP000003755">
    <property type="component" value="Unassembled WGS sequence"/>
</dbReference>
<accession>C9L800</accession>
<organism evidence="1 2">
    <name type="scientific">Blautia hansenii DSM 20583</name>
    <dbReference type="NCBI Taxonomy" id="537007"/>
    <lineage>
        <taxon>Bacteria</taxon>
        <taxon>Bacillati</taxon>
        <taxon>Bacillota</taxon>
        <taxon>Clostridia</taxon>
        <taxon>Lachnospirales</taxon>
        <taxon>Lachnospiraceae</taxon>
        <taxon>Blautia</taxon>
    </lineage>
</organism>
<dbReference type="AlphaFoldDB" id="C9L800"/>
<dbReference type="EMBL" id="ABYU02000016">
    <property type="protein sequence ID" value="EEX21895.1"/>
    <property type="molecule type" value="Genomic_DNA"/>
</dbReference>
<evidence type="ECO:0000313" key="1">
    <source>
        <dbReference type="EMBL" id="EEX21895.1"/>
    </source>
</evidence>
<name>C9L800_BLAHA</name>
<keyword evidence="2" id="KW-1185">Reference proteome</keyword>
<reference evidence="1" key="1">
    <citation type="submission" date="2009-09" db="EMBL/GenBank/DDBJ databases">
        <authorList>
            <person name="Weinstock G."/>
            <person name="Sodergren E."/>
            <person name="Clifton S."/>
            <person name="Fulton L."/>
            <person name="Fulton B."/>
            <person name="Courtney L."/>
            <person name="Fronick C."/>
            <person name="Harrison M."/>
            <person name="Strong C."/>
            <person name="Farmer C."/>
            <person name="Delahaunty K."/>
            <person name="Markovic C."/>
            <person name="Hall O."/>
            <person name="Minx P."/>
            <person name="Tomlinson C."/>
            <person name="Mitreva M."/>
            <person name="Nelson J."/>
            <person name="Hou S."/>
            <person name="Wollam A."/>
            <person name="Pepin K.H."/>
            <person name="Johnson M."/>
            <person name="Bhonagiri V."/>
            <person name="Nash W.E."/>
            <person name="Warren W."/>
            <person name="Chinwalla A."/>
            <person name="Mardis E.R."/>
            <person name="Wilson R.K."/>
        </authorList>
    </citation>
    <scope>NUCLEOTIDE SEQUENCE [LARGE SCALE GENOMIC DNA]</scope>
    <source>
        <strain evidence="1">DSM 20583</strain>
    </source>
</reference>
<gene>
    <name evidence="1" type="ORF">BLAHAN_05523</name>
</gene>
<dbReference type="STRING" id="537007.BLAHAN_05523"/>
<dbReference type="HOGENOM" id="CLU_3115094_0_0_9"/>
<comment type="caution">
    <text evidence="1">The sequence shown here is derived from an EMBL/GenBank/DDBJ whole genome shotgun (WGS) entry which is preliminary data.</text>
</comment>